<feature type="region of interest" description="Disordered" evidence="1">
    <location>
        <begin position="1"/>
        <end position="31"/>
    </location>
</feature>
<feature type="region of interest" description="Disordered" evidence="1">
    <location>
        <begin position="125"/>
        <end position="157"/>
    </location>
</feature>
<dbReference type="InterPro" id="IPR013666">
    <property type="entry name" value="PH_pln"/>
</dbReference>
<dbReference type="GO" id="GO:0009734">
    <property type="term" value="P:auxin-activated signaling pathway"/>
    <property type="evidence" value="ECO:0007669"/>
    <property type="project" value="TreeGrafter"/>
</dbReference>
<dbReference type="InterPro" id="IPR008546">
    <property type="entry name" value="VAN3-bd-like_auxin_canal"/>
</dbReference>
<dbReference type="PANTHER" id="PTHR31351:SF31">
    <property type="entry name" value="VAN3-BINDING PROTEIN"/>
    <property type="match status" value="1"/>
</dbReference>
<evidence type="ECO:0000259" key="3">
    <source>
        <dbReference type="Pfam" id="PF08458"/>
    </source>
</evidence>
<evidence type="ECO:0000259" key="2">
    <source>
        <dbReference type="Pfam" id="PF05703"/>
    </source>
</evidence>
<dbReference type="Pfam" id="PF08458">
    <property type="entry name" value="PH_2"/>
    <property type="match status" value="1"/>
</dbReference>
<sequence>MEVTLLPKNSRRAGPTPRGGTQLPESPRAPMEFLSRSWSASALEVSKALAPPPLSSSSSCMASKSASGASSCTTNSIPEDIAGECEELPLPPTNNTVSTNQFSFASCATSQMVLERIMSQSVREEVSPLTSGRLSSSEPLNGIGSLTGTDSPPISPSEEFDDVVKFFRANNTIQPLFNGGRASAGNANGNPGGGAKTVGRWLKERKEKKKEETRAHNAQLHAAISVAAVASAIAAIAAATAASSSAGKNEQSAKTDMAVASAATLVAAQCVEAAEAMGAEREHLASVVSSAVNVRSYDDILTLNAAAATALRGAATLKARALKEVWNIASVTPLEGMGIGFCVKGNNGHPSSSSSGELGLGENYLGICSQDLLAKGTELLKRTRKGDLHWKIVSVYIHRTGQVMLKMKSKHVAGTITKKKKNVVFEVYKDMPAWPGRHLFDGGEQRRYFGLKTEARGIVEFECKNQREYDIWTQGVSRLLSIVAERKNRHVT</sequence>
<dbReference type="AlphaFoldDB" id="A0A2N9GGC1"/>
<dbReference type="InterPro" id="IPR040269">
    <property type="entry name" value="VAB"/>
</dbReference>
<gene>
    <name evidence="4" type="ORF">FSB_LOCUS26213</name>
</gene>
<feature type="compositionally biased region" description="Low complexity" evidence="1">
    <location>
        <begin position="55"/>
        <end position="72"/>
    </location>
</feature>
<feature type="domain" description="VAN3-binding protein-like auxin canalisation" evidence="2">
    <location>
        <begin position="24"/>
        <end position="335"/>
    </location>
</feature>
<accession>A0A2N9GGC1</accession>
<protein>
    <recommendedName>
        <fullName evidence="5">PH domain-containing protein</fullName>
    </recommendedName>
</protein>
<feature type="compositionally biased region" description="Low complexity" evidence="1">
    <location>
        <begin position="178"/>
        <end position="189"/>
    </location>
</feature>
<dbReference type="Pfam" id="PF05703">
    <property type="entry name" value="Auxin_canalis"/>
    <property type="match status" value="1"/>
</dbReference>
<feature type="region of interest" description="Disordered" evidence="1">
    <location>
        <begin position="178"/>
        <end position="197"/>
    </location>
</feature>
<feature type="region of interest" description="Disordered" evidence="1">
    <location>
        <begin position="50"/>
        <end position="75"/>
    </location>
</feature>
<dbReference type="EMBL" id="OIVN01001857">
    <property type="protein sequence ID" value="SPC98331.1"/>
    <property type="molecule type" value="Genomic_DNA"/>
</dbReference>
<dbReference type="GO" id="GO:0010305">
    <property type="term" value="P:leaf vascular tissue pattern formation"/>
    <property type="evidence" value="ECO:0007669"/>
    <property type="project" value="TreeGrafter"/>
</dbReference>
<evidence type="ECO:0000256" key="1">
    <source>
        <dbReference type="SAM" id="MobiDB-lite"/>
    </source>
</evidence>
<proteinExistence type="predicted"/>
<evidence type="ECO:0008006" key="5">
    <source>
        <dbReference type="Google" id="ProtNLM"/>
    </source>
</evidence>
<name>A0A2N9GGC1_FAGSY</name>
<evidence type="ECO:0000313" key="4">
    <source>
        <dbReference type="EMBL" id="SPC98331.1"/>
    </source>
</evidence>
<feature type="compositionally biased region" description="Polar residues" evidence="1">
    <location>
        <begin position="128"/>
        <end position="152"/>
    </location>
</feature>
<reference evidence="4" key="1">
    <citation type="submission" date="2018-02" db="EMBL/GenBank/DDBJ databases">
        <authorList>
            <person name="Cohen D.B."/>
            <person name="Kent A.D."/>
        </authorList>
    </citation>
    <scope>NUCLEOTIDE SEQUENCE</scope>
</reference>
<dbReference type="GO" id="GO:0010087">
    <property type="term" value="P:phloem or xylem histogenesis"/>
    <property type="evidence" value="ECO:0007669"/>
    <property type="project" value="TreeGrafter"/>
</dbReference>
<dbReference type="PANTHER" id="PTHR31351">
    <property type="entry name" value="EXPRESSED PROTEIN"/>
    <property type="match status" value="1"/>
</dbReference>
<organism evidence="4">
    <name type="scientific">Fagus sylvatica</name>
    <name type="common">Beechnut</name>
    <dbReference type="NCBI Taxonomy" id="28930"/>
    <lineage>
        <taxon>Eukaryota</taxon>
        <taxon>Viridiplantae</taxon>
        <taxon>Streptophyta</taxon>
        <taxon>Embryophyta</taxon>
        <taxon>Tracheophyta</taxon>
        <taxon>Spermatophyta</taxon>
        <taxon>Magnoliopsida</taxon>
        <taxon>eudicotyledons</taxon>
        <taxon>Gunneridae</taxon>
        <taxon>Pentapetalae</taxon>
        <taxon>rosids</taxon>
        <taxon>fabids</taxon>
        <taxon>Fagales</taxon>
        <taxon>Fagaceae</taxon>
        <taxon>Fagus</taxon>
    </lineage>
</organism>
<feature type="domain" description="Pleckstrin-like plant" evidence="3">
    <location>
        <begin position="378"/>
        <end position="483"/>
    </location>
</feature>